<dbReference type="Proteomes" id="UP001180020">
    <property type="component" value="Unassembled WGS sequence"/>
</dbReference>
<evidence type="ECO:0000256" key="2">
    <source>
        <dbReference type="SAM" id="Phobius"/>
    </source>
</evidence>
<evidence type="ECO:0000256" key="1">
    <source>
        <dbReference type="SAM" id="MobiDB-lite"/>
    </source>
</evidence>
<feature type="region of interest" description="Disordered" evidence="1">
    <location>
        <begin position="133"/>
        <end position="152"/>
    </location>
</feature>
<keyword evidence="2" id="KW-1133">Transmembrane helix</keyword>
<feature type="transmembrane region" description="Helical" evidence="2">
    <location>
        <begin position="61"/>
        <end position="81"/>
    </location>
</feature>
<dbReference type="AlphaFoldDB" id="A0AAV9D9Y0"/>
<keyword evidence="2" id="KW-0812">Transmembrane</keyword>
<accession>A0AAV9D9Y0</accession>
<reference evidence="3" key="1">
    <citation type="journal article" date="2023" name="Nat. Commun.">
        <title>Diploid and tetraploid genomes of Acorus and the evolution of monocots.</title>
        <authorList>
            <person name="Ma L."/>
            <person name="Liu K.W."/>
            <person name="Li Z."/>
            <person name="Hsiao Y.Y."/>
            <person name="Qi Y."/>
            <person name="Fu T."/>
            <person name="Tang G.D."/>
            <person name="Zhang D."/>
            <person name="Sun W.H."/>
            <person name="Liu D.K."/>
            <person name="Li Y."/>
            <person name="Chen G.Z."/>
            <person name="Liu X.D."/>
            <person name="Liao X.Y."/>
            <person name="Jiang Y.T."/>
            <person name="Yu X."/>
            <person name="Hao Y."/>
            <person name="Huang J."/>
            <person name="Zhao X.W."/>
            <person name="Ke S."/>
            <person name="Chen Y.Y."/>
            <person name="Wu W.L."/>
            <person name="Hsu J.L."/>
            <person name="Lin Y.F."/>
            <person name="Huang M.D."/>
            <person name="Li C.Y."/>
            <person name="Huang L."/>
            <person name="Wang Z.W."/>
            <person name="Zhao X."/>
            <person name="Zhong W.Y."/>
            <person name="Peng D.H."/>
            <person name="Ahmad S."/>
            <person name="Lan S."/>
            <person name="Zhang J.S."/>
            <person name="Tsai W.C."/>
            <person name="Van de Peer Y."/>
            <person name="Liu Z.J."/>
        </authorList>
    </citation>
    <scope>NUCLEOTIDE SEQUENCE</scope>
    <source>
        <strain evidence="3">CP</strain>
    </source>
</reference>
<reference evidence="3" key="2">
    <citation type="submission" date="2023-06" db="EMBL/GenBank/DDBJ databases">
        <authorList>
            <person name="Ma L."/>
            <person name="Liu K.-W."/>
            <person name="Li Z."/>
            <person name="Hsiao Y.-Y."/>
            <person name="Qi Y."/>
            <person name="Fu T."/>
            <person name="Tang G."/>
            <person name="Zhang D."/>
            <person name="Sun W.-H."/>
            <person name="Liu D.-K."/>
            <person name="Li Y."/>
            <person name="Chen G.-Z."/>
            <person name="Liu X.-D."/>
            <person name="Liao X.-Y."/>
            <person name="Jiang Y.-T."/>
            <person name="Yu X."/>
            <person name="Hao Y."/>
            <person name="Huang J."/>
            <person name="Zhao X.-W."/>
            <person name="Ke S."/>
            <person name="Chen Y.-Y."/>
            <person name="Wu W.-L."/>
            <person name="Hsu J.-L."/>
            <person name="Lin Y.-F."/>
            <person name="Huang M.-D."/>
            <person name="Li C.-Y."/>
            <person name="Huang L."/>
            <person name="Wang Z.-W."/>
            <person name="Zhao X."/>
            <person name="Zhong W.-Y."/>
            <person name="Peng D.-H."/>
            <person name="Ahmad S."/>
            <person name="Lan S."/>
            <person name="Zhang J.-S."/>
            <person name="Tsai W.-C."/>
            <person name="Van De Peer Y."/>
            <person name="Liu Z.-J."/>
        </authorList>
    </citation>
    <scope>NUCLEOTIDE SEQUENCE</scope>
    <source>
        <strain evidence="3">CP</strain>
        <tissue evidence="3">Leaves</tissue>
    </source>
</reference>
<evidence type="ECO:0000313" key="4">
    <source>
        <dbReference type="Proteomes" id="UP001180020"/>
    </source>
</evidence>
<name>A0AAV9D9Y0_ACOCL</name>
<feature type="transmembrane region" description="Helical" evidence="2">
    <location>
        <begin position="22"/>
        <end position="40"/>
    </location>
</feature>
<keyword evidence="4" id="KW-1185">Reference proteome</keyword>
<comment type="caution">
    <text evidence="3">The sequence shown here is derived from an EMBL/GenBank/DDBJ whole genome shotgun (WGS) entry which is preliminary data.</text>
</comment>
<organism evidence="3 4">
    <name type="scientific">Acorus calamus</name>
    <name type="common">Sweet flag</name>
    <dbReference type="NCBI Taxonomy" id="4465"/>
    <lineage>
        <taxon>Eukaryota</taxon>
        <taxon>Viridiplantae</taxon>
        <taxon>Streptophyta</taxon>
        <taxon>Embryophyta</taxon>
        <taxon>Tracheophyta</taxon>
        <taxon>Spermatophyta</taxon>
        <taxon>Magnoliopsida</taxon>
        <taxon>Liliopsida</taxon>
        <taxon>Acoraceae</taxon>
        <taxon>Acorus</taxon>
    </lineage>
</organism>
<keyword evidence="2" id="KW-0472">Membrane</keyword>
<proteinExistence type="predicted"/>
<evidence type="ECO:0000313" key="3">
    <source>
        <dbReference type="EMBL" id="KAK1297649.1"/>
    </source>
</evidence>
<dbReference type="EMBL" id="JAUJYO010000015">
    <property type="protein sequence ID" value="KAK1297649.1"/>
    <property type="molecule type" value="Genomic_DNA"/>
</dbReference>
<sequence>MVLPIFLSGPTPHAMFLIWCPWHYKYVALVTLLLQCNTYTHRDKERGKMTRETPYSSYPSVLAVLVLLLVAAVAMTVNVVVASSSGAALNWAKCNGSITECHIEEEDEEELLLVVGDSKNSLQRSLLGQSSGLPYSTLKKDRPAVGSKHGQPYSQNGHNRGCACYNKCKGPCG</sequence>
<protein>
    <submittedName>
        <fullName evidence="3">Uncharacterized protein</fullName>
    </submittedName>
</protein>
<gene>
    <name evidence="3" type="ORF">QJS10_CPB15g01404</name>
</gene>